<sequence>DPDNETLEIVPDREVDLHFNVVRLLEVDPCTDCLSINNLSWLPNNIVQCDFQLKHPFPDMLKLTGFDVRGVLVTDGDTFFPENNRFVSLDGSNPYLLNPDGYTALFNPVEFPAGSAPWPILGYFPGKFAFGDNFTGTLNPFMAYCMDNPRRMFDAGASETVTINLKYPSVPFEFGYVVDASWIKVDEVIDPVTDFPPEANCMEPYLLDFQMSDILTDEIGDTAEVLVDVFDHQGIDTVSTVSIECPSLFDGEVFLDYSSQSGDDSWLYDGVITNQYGLNNG</sequence>
<feature type="non-terminal residue" evidence="1">
    <location>
        <position position="1"/>
    </location>
</feature>
<comment type="caution">
    <text evidence="1">The sequence shown here is derived from an EMBL/GenBank/DDBJ whole genome shotgun (WGS) entry which is preliminary data.</text>
</comment>
<dbReference type="EMBL" id="BARW01017243">
    <property type="protein sequence ID" value="GAJ00406.1"/>
    <property type="molecule type" value="Genomic_DNA"/>
</dbReference>
<dbReference type="AlphaFoldDB" id="X1UKH5"/>
<reference evidence="1" key="1">
    <citation type="journal article" date="2014" name="Front. Microbiol.">
        <title>High frequency of phylogenetically diverse reductive dehalogenase-homologous genes in deep subseafloor sedimentary metagenomes.</title>
        <authorList>
            <person name="Kawai M."/>
            <person name="Futagami T."/>
            <person name="Toyoda A."/>
            <person name="Takaki Y."/>
            <person name="Nishi S."/>
            <person name="Hori S."/>
            <person name="Arai W."/>
            <person name="Tsubouchi T."/>
            <person name="Morono Y."/>
            <person name="Uchiyama I."/>
            <person name="Ito T."/>
            <person name="Fujiyama A."/>
            <person name="Inagaki F."/>
            <person name="Takami H."/>
        </authorList>
    </citation>
    <scope>NUCLEOTIDE SEQUENCE</scope>
    <source>
        <strain evidence="1">Expedition CK06-06</strain>
    </source>
</reference>
<proteinExistence type="predicted"/>
<evidence type="ECO:0000313" key="1">
    <source>
        <dbReference type="EMBL" id="GAJ00406.1"/>
    </source>
</evidence>
<gene>
    <name evidence="1" type="ORF">S12H4_29836</name>
</gene>
<feature type="non-terminal residue" evidence="1">
    <location>
        <position position="281"/>
    </location>
</feature>
<protein>
    <submittedName>
        <fullName evidence="1">Uncharacterized protein</fullName>
    </submittedName>
</protein>
<accession>X1UKH5</accession>
<organism evidence="1">
    <name type="scientific">marine sediment metagenome</name>
    <dbReference type="NCBI Taxonomy" id="412755"/>
    <lineage>
        <taxon>unclassified sequences</taxon>
        <taxon>metagenomes</taxon>
        <taxon>ecological metagenomes</taxon>
    </lineage>
</organism>
<name>X1UKH5_9ZZZZ</name>